<dbReference type="InterPro" id="IPR025348">
    <property type="entry name" value="DUF4252"/>
</dbReference>
<evidence type="ECO:0000313" key="2">
    <source>
        <dbReference type="Proteomes" id="UP001628220"/>
    </source>
</evidence>
<organism evidence="1 2">
    <name type="scientific">Porphyromonas miyakawae</name>
    <dbReference type="NCBI Taxonomy" id="3137470"/>
    <lineage>
        <taxon>Bacteria</taxon>
        <taxon>Pseudomonadati</taxon>
        <taxon>Bacteroidota</taxon>
        <taxon>Bacteroidia</taxon>
        <taxon>Bacteroidales</taxon>
        <taxon>Porphyromonadaceae</taxon>
        <taxon>Porphyromonas</taxon>
    </lineage>
</organism>
<comment type="caution">
    <text evidence="1">The sequence shown here is derived from an EMBL/GenBank/DDBJ whole genome shotgun (WGS) entry which is preliminary data.</text>
</comment>
<evidence type="ECO:0000313" key="1">
    <source>
        <dbReference type="EMBL" id="GAB1251420.1"/>
    </source>
</evidence>
<dbReference type="Pfam" id="PF14060">
    <property type="entry name" value="DUF4252"/>
    <property type="match status" value="1"/>
</dbReference>
<name>A0ABQ0E120_9PORP</name>
<dbReference type="EMBL" id="BAAFSF010000001">
    <property type="protein sequence ID" value="GAB1251420.1"/>
    <property type="molecule type" value="Genomic_DNA"/>
</dbReference>
<proteinExistence type="predicted"/>
<protein>
    <recommendedName>
        <fullName evidence="3">DUF4252 domain-containing protein</fullName>
    </recommendedName>
</protein>
<sequence>MLCLLSSGNASAQQEINVKALQNISGVTVVYLSPTMIKNSNLEFTGANSDIPGLAQLMREVSYIYIYSSDILEQMRVLRKTFAPALEESNKLFERLFSYKDSDTSVYFVGRMKGNKAKNLYLIVDEPDNFVAIDLNGSFTRAQIEEAVKGTQGGKRQSQRNKSNRK</sequence>
<keyword evidence="2" id="KW-1185">Reference proteome</keyword>
<evidence type="ECO:0008006" key="3">
    <source>
        <dbReference type="Google" id="ProtNLM"/>
    </source>
</evidence>
<gene>
    <name evidence="1" type="ORF">Tsumi_05240</name>
</gene>
<accession>A0ABQ0E120</accession>
<reference evidence="1 2" key="1">
    <citation type="journal article" date="2025" name="Int. J. Syst. Evol. Microbiol.">
        <title>Desulfovibrio falkowii sp. nov., Porphyromonas miyakawae sp. nov., Mediterraneibacter flintii sp. nov. and Owariibacterium komagatae gen. nov., sp. nov., isolated from human faeces.</title>
        <authorList>
            <person name="Hamaguchi T."/>
            <person name="Ohara M."/>
            <person name="Hisatomi A."/>
            <person name="Sekiguchi K."/>
            <person name="Takeda J.I."/>
            <person name="Ueyama J."/>
            <person name="Ito M."/>
            <person name="Nishiwaki H."/>
            <person name="Ogi T."/>
            <person name="Hirayama M."/>
            <person name="Ohkuma M."/>
            <person name="Sakamoto M."/>
            <person name="Ohno K."/>
        </authorList>
    </citation>
    <scope>NUCLEOTIDE SEQUENCE [LARGE SCALE GENOMIC DNA]</scope>
    <source>
        <strain evidence="1 2">13CB11C</strain>
    </source>
</reference>
<dbReference type="Proteomes" id="UP001628220">
    <property type="component" value="Unassembled WGS sequence"/>
</dbReference>